<protein>
    <submittedName>
        <fullName evidence="1">Uncharacterized protein</fullName>
    </submittedName>
</protein>
<gene>
    <name evidence="1" type="ORF">GOQ30_17830</name>
</gene>
<dbReference type="EMBL" id="WQLW01000020">
    <property type="protein sequence ID" value="MVO11037.1"/>
    <property type="molecule type" value="Genomic_DNA"/>
</dbReference>
<evidence type="ECO:0000313" key="2">
    <source>
        <dbReference type="Proteomes" id="UP000431264"/>
    </source>
</evidence>
<sequence length="80" mass="9633">MTLKEKIQKYLDESINDEWLAGGLTFIAEDYTMQMMSFLSFHKIKIEDCKYYLPDGTLIAENNEEMLKEFRKHYKIKDEK</sequence>
<reference evidence="2" key="1">
    <citation type="submission" date="2019-05" db="EMBL/GenBank/DDBJ databases">
        <title>Flavobacterium profundi sp. nov., isolated from a deep-sea seamount.</title>
        <authorList>
            <person name="Zhang D.-C."/>
        </authorList>
    </citation>
    <scope>NUCLEOTIDE SEQUENCE [LARGE SCALE GENOMIC DNA]</scope>
    <source>
        <strain evidence="2">TP390</strain>
    </source>
</reference>
<keyword evidence="2" id="KW-1185">Reference proteome</keyword>
<accession>A0A6I4IVR6</accession>
<dbReference type="RefSeq" id="WP_140999455.1">
    <property type="nucleotide sequence ID" value="NZ_VDCZ01000020.1"/>
</dbReference>
<dbReference type="AlphaFoldDB" id="A0A6I4IVR6"/>
<organism evidence="1 2">
    <name type="scientific">Flavobacterium profundi</name>
    <dbReference type="NCBI Taxonomy" id="1774945"/>
    <lineage>
        <taxon>Bacteria</taxon>
        <taxon>Pseudomonadati</taxon>
        <taxon>Bacteroidota</taxon>
        <taxon>Flavobacteriia</taxon>
        <taxon>Flavobacteriales</taxon>
        <taxon>Flavobacteriaceae</taxon>
        <taxon>Flavobacterium</taxon>
    </lineage>
</organism>
<evidence type="ECO:0000313" key="1">
    <source>
        <dbReference type="EMBL" id="MVO11037.1"/>
    </source>
</evidence>
<comment type="caution">
    <text evidence="1">The sequence shown here is derived from an EMBL/GenBank/DDBJ whole genome shotgun (WGS) entry which is preliminary data.</text>
</comment>
<proteinExistence type="predicted"/>
<name>A0A6I4IVR6_9FLAO</name>
<dbReference type="Proteomes" id="UP000431264">
    <property type="component" value="Unassembled WGS sequence"/>
</dbReference>